<dbReference type="GO" id="GO:0016301">
    <property type="term" value="F:kinase activity"/>
    <property type="evidence" value="ECO:0007669"/>
    <property type="project" value="UniProtKB-KW"/>
</dbReference>
<evidence type="ECO:0000313" key="2">
    <source>
        <dbReference type="Proteomes" id="UP000202440"/>
    </source>
</evidence>
<reference evidence="1 2" key="1">
    <citation type="submission" date="2017-07" db="EMBL/GenBank/DDBJ databases">
        <title>Annotated genome sequence of Bacterioplanes sanyensis isolated from Red Sea.</title>
        <authorList>
            <person name="Rehman Z.U."/>
        </authorList>
    </citation>
    <scope>NUCLEOTIDE SEQUENCE [LARGE SCALE GENOMIC DNA]</scope>
    <source>
        <strain evidence="1 2">NV9</strain>
    </source>
</reference>
<keyword evidence="1" id="KW-0808">Transferase</keyword>
<dbReference type="RefSeq" id="WP_094060522.1">
    <property type="nucleotide sequence ID" value="NZ_CP022530.1"/>
</dbReference>
<dbReference type="AlphaFoldDB" id="A0A222FL03"/>
<accession>A0A222FL03</accession>
<organism evidence="1 2">
    <name type="scientific">Bacterioplanes sanyensis</name>
    <dbReference type="NCBI Taxonomy" id="1249553"/>
    <lineage>
        <taxon>Bacteria</taxon>
        <taxon>Pseudomonadati</taxon>
        <taxon>Pseudomonadota</taxon>
        <taxon>Gammaproteobacteria</taxon>
        <taxon>Oceanospirillales</taxon>
        <taxon>Oceanospirillaceae</taxon>
        <taxon>Bacterioplanes</taxon>
    </lineage>
</organism>
<dbReference type="InterPro" id="IPR027417">
    <property type="entry name" value="P-loop_NTPase"/>
</dbReference>
<evidence type="ECO:0000313" key="1">
    <source>
        <dbReference type="EMBL" id="ASP39342.1"/>
    </source>
</evidence>
<sequence length="174" mass="19541">MKKVAIFGKPGSGKSSIAKKLASCTNIPLHLLDTLAYTKDGRLVAAETFKQSHDVILQSDSWIIDGLGPINCFHERIAAADTLIYIDLPYPTCYWFVFKRMIKGLWEAPLGWPAGSSVLKGSIQSFKTLRLCPKFWNEDFKKRIMNLSDSKSIHIISSTAELDRFLSDTKLKSE</sequence>
<protein>
    <submittedName>
        <fullName evidence="1">Adenylate kinase</fullName>
    </submittedName>
</protein>
<proteinExistence type="predicted"/>
<dbReference type="KEGG" id="bsan:CHH28_11935"/>
<dbReference type="SUPFAM" id="SSF52540">
    <property type="entry name" value="P-loop containing nucleoside triphosphate hydrolases"/>
    <property type="match status" value="1"/>
</dbReference>
<dbReference type="Gene3D" id="3.40.50.300">
    <property type="entry name" value="P-loop containing nucleotide triphosphate hydrolases"/>
    <property type="match status" value="1"/>
</dbReference>
<dbReference type="EMBL" id="CP022530">
    <property type="protein sequence ID" value="ASP39342.1"/>
    <property type="molecule type" value="Genomic_DNA"/>
</dbReference>
<keyword evidence="2" id="KW-1185">Reference proteome</keyword>
<name>A0A222FL03_9GAMM</name>
<keyword evidence="1" id="KW-0418">Kinase</keyword>
<dbReference type="OrthoDB" id="5296079at2"/>
<dbReference type="Proteomes" id="UP000202440">
    <property type="component" value="Chromosome"/>
</dbReference>
<dbReference type="PANTHER" id="PTHR37816:SF3">
    <property type="entry name" value="MODULATES DNA TOPOLOGY"/>
    <property type="match status" value="1"/>
</dbReference>
<dbReference type="PANTHER" id="PTHR37816">
    <property type="entry name" value="YALI0E33011P"/>
    <property type="match status" value="1"/>
</dbReference>
<gene>
    <name evidence="1" type="ORF">CHH28_11935</name>
</gene>
<dbReference type="InterPro" id="IPR052922">
    <property type="entry name" value="Cytidylate_Kinase-2"/>
</dbReference>